<keyword evidence="2" id="KW-1185">Reference proteome</keyword>
<evidence type="ECO:0000313" key="2">
    <source>
        <dbReference type="Proteomes" id="UP000268233"/>
    </source>
</evidence>
<organism evidence="1 2">
    <name type="scientific">Haloarcula quadrata</name>
    <dbReference type="NCBI Taxonomy" id="182779"/>
    <lineage>
        <taxon>Archaea</taxon>
        <taxon>Methanobacteriati</taxon>
        <taxon>Methanobacteriota</taxon>
        <taxon>Stenosarchaea group</taxon>
        <taxon>Halobacteria</taxon>
        <taxon>Halobacteriales</taxon>
        <taxon>Haloarculaceae</taxon>
        <taxon>Haloarcula</taxon>
    </lineage>
</organism>
<reference evidence="1 2" key="1">
    <citation type="submission" date="2018-10" db="EMBL/GenBank/DDBJ databases">
        <title>Genomic Encyclopedia of Archaeal and Bacterial Type Strains, Phase II (KMG-II): from individual species to whole genera.</title>
        <authorList>
            <person name="Goeker M."/>
        </authorList>
    </citation>
    <scope>NUCLEOTIDE SEQUENCE [LARGE SCALE GENOMIC DNA]</scope>
    <source>
        <strain evidence="1 2">DSM 11927</strain>
    </source>
</reference>
<gene>
    <name evidence="1" type="ORF">BDK61_4866</name>
</gene>
<evidence type="ECO:0008006" key="3">
    <source>
        <dbReference type="Google" id="ProtNLM"/>
    </source>
</evidence>
<proteinExistence type="predicted"/>
<comment type="caution">
    <text evidence="1">The sequence shown here is derived from an EMBL/GenBank/DDBJ whole genome shotgun (WGS) entry which is preliminary data.</text>
</comment>
<sequence>MRRNRPPGSLGAVYDMLYEEIEPGESIEVDTAVTKVRETERSVGTAEHVIGRLVDRGYLYKVDGQLYITEHRDGSQDSKSEQ</sequence>
<protein>
    <recommendedName>
        <fullName evidence="3">GntR family transcriptional regulator</fullName>
    </recommendedName>
</protein>
<name>A0A495QMU1_9EURY</name>
<evidence type="ECO:0000313" key="1">
    <source>
        <dbReference type="EMBL" id="RKS74162.1"/>
    </source>
</evidence>
<dbReference type="EMBL" id="RBWW01000006">
    <property type="protein sequence ID" value="RKS74162.1"/>
    <property type="molecule type" value="Genomic_DNA"/>
</dbReference>
<dbReference type="Proteomes" id="UP000268233">
    <property type="component" value="Unassembled WGS sequence"/>
</dbReference>
<dbReference type="AlphaFoldDB" id="A0A495QMU1"/>
<accession>A0A495QMU1</accession>